<dbReference type="EMBL" id="LAZR01007327">
    <property type="protein sequence ID" value="KKM85979.1"/>
    <property type="molecule type" value="Genomic_DNA"/>
</dbReference>
<dbReference type="AlphaFoldDB" id="A0A0F9KUH8"/>
<gene>
    <name evidence="1" type="ORF">LCGC14_1283690</name>
</gene>
<name>A0A0F9KUH8_9ZZZZ</name>
<proteinExistence type="predicted"/>
<evidence type="ECO:0000313" key="1">
    <source>
        <dbReference type="EMBL" id="KKM85979.1"/>
    </source>
</evidence>
<accession>A0A0F9KUH8</accession>
<protein>
    <submittedName>
        <fullName evidence="1">Uncharacterized protein</fullName>
    </submittedName>
</protein>
<comment type="caution">
    <text evidence="1">The sequence shown here is derived from an EMBL/GenBank/DDBJ whole genome shotgun (WGS) entry which is preliminary data.</text>
</comment>
<sequence length="106" mass="11621">MSIFTPAPSHEYVRGLGRGTARPTHPARFKRVLETGSLQKTVLERSFRIACGEEHPGVPRNSFIGDTQGGSPYFLTSSPHAPFIGLSAKIMRLDRVVASVSTEIFH</sequence>
<reference evidence="1" key="1">
    <citation type="journal article" date="2015" name="Nature">
        <title>Complex archaea that bridge the gap between prokaryotes and eukaryotes.</title>
        <authorList>
            <person name="Spang A."/>
            <person name="Saw J.H."/>
            <person name="Jorgensen S.L."/>
            <person name="Zaremba-Niedzwiedzka K."/>
            <person name="Martijn J."/>
            <person name="Lind A.E."/>
            <person name="van Eijk R."/>
            <person name="Schleper C."/>
            <person name="Guy L."/>
            <person name="Ettema T.J."/>
        </authorList>
    </citation>
    <scope>NUCLEOTIDE SEQUENCE</scope>
</reference>
<organism evidence="1">
    <name type="scientific">marine sediment metagenome</name>
    <dbReference type="NCBI Taxonomy" id="412755"/>
    <lineage>
        <taxon>unclassified sequences</taxon>
        <taxon>metagenomes</taxon>
        <taxon>ecological metagenomes</taxon>
    </lineage>
</organism>